<reference evidence="2" key="1">
    <citation type="submission" date="2021-01" db="EMBL/GenBank/DDBJ databases">
        <authorList>
            <person name="Eckstrom K.M.E."/>
        </authorList>
    </citation>
    <scope>NUCLEOTIDE SEQUENCE</scope>
    <source>
        <strain evidence="2">UVCC 0001</strain>
    </source>
</reference>
<dbReference type="GO" id="GO:0008408">
    <property type="term" value="F:3'-5' exonuclease activity"/>
    <property type="evidence" value="ECO:0007669"/>
    <property type="project" value="InterPro"/>
</dbReference>
<dbReference type="EMBL" id="JASFZW010000010">
    <property type="protein sequence ID" value="KAK2076343.1"/>
    <property type="molecule type" value="Genomic_DNA"/>
</dbReference>
<dbReference type="Pfam" id="PF01612">
    <property type="entry name" value="DNA_pol_A_exo1"/>
    <property type="match status" value="1"/>
</dbReference>
<protein>
    <recommendedName>
        <fullName evidence="1">3'-5' exonuclease domain-containing protein</fullName>
    </recommendedName>
</protein>
<dbReference type="PANTHER" id="PTHR47765">
    <property type="entry name" value="3'-5' EXONUCLEASE DOMAIN-CONTAINING PROTEIN"/>
    <property type="match status" value="1"/>
</dbReference>
<accession>A0AAD9IE33</accession>
<evidence type="ECO:0000313" key="2">
    <source>
        <dbReference type="EMBL" id="KAK2076343.1"/>
    </source>
</evidence>
<dbReference type="Gene3D" id="3.30.420.10">
    <property type="entry name" value="Ribonuclease H-like superfamily/Ribonuclease H"/>
    <property type="match status" value="1"/>
</dbReference>
<dbReference type="AlphaFoldDB" id="A0AAD9IE33"/>
<evidence type="ECO:0000313" key="3">
    <source>
        <dbReference type="Proteomes" id="UP001255856"/>
    </source>
</evidence>
<keyword evidence="3" id="KW-1185">Reference proteome</keyword>
<comment type="caution">
    <text evidence="2">The sequence shown here is derived from an EMBL/GenBank/DDBJ whole genome shotgun (WGS) entry which is preliminary data.</text>
</comment>
<name>A0AAD9IE33_PROWI</name>
<feature type="domain" description="3'-5' exonuclease" evidence="1">
    <location>
        <begin position="317"/>
        <end position="474"/>
    </location>
</feature>
<gene>
    <name evidence="2" type="ORF">QBZ16_000868</name>
</gene>
<sequence>MEGLAALTGAITKGDATQFAIAMDMLMVDRRQVPQTKLKLRSALDRAGPPYSVHFALALVDAQLENQGWDANLATCTQWVLDALMESKAQVAALFEISPAADLAPEDQASVLEALAAAIRDRPRAAAALQLLRHWPELQRNECAPPVLVRCLFEQGLSSLAVDWVLEAGDTSLQELVLEACLEHNHLRSAGRLARESGQLPAAARDRLNEAVLAKLLAEGAWGPALARARGSRELEQRVLAGLVQTGELDIARELAEELGLPAPTDAEAKAAALARQRRFLALPVAPEAIVFVSSAEGIRAVESWLRDLVRSASEPQCIPMVVGLDAEWAPDDLPGGDPPATGAGPISTLQLASSTRAFVLDVLALTRDAALQDLLRAALRALAAPAIIKAGCGLANDLSRLRQALGAEDADVTLQNCLELGQLRSYITGQPQRKGRPTLGLSAAAEAVLGLPLDKAVRLSDWTRRPLSSIQLRQGL</sequence>
<dbReference type="Proteomes" id="UP001255856">
    <property type="component" value="Unassembled WGS sequence"/>
</dbReference>
<dbReference type="InterPro" id="IPR012337">
    <property type="entry name" value="RNaseH-like_sf"/>
</dbReference>
<dbReference type="InterPro" id="IPR036397">
    <property type="entry name" value="RNaseH_sf"/>
</dbReference>
<proteinExistence type="predicted"/>
<dbReference type="GO" id="GO:0003676">
    <property type="term" value="F:nucleic acid binding"/>
    <property type="evidence" value="ECO:0007669"/>
    <property type="project" value="InterPro"/>
</dbReference>
<organism evidence="2 3">
    <name type="scientific">Prototheca wickerhamii</name>
    <dbReference type="NCBI Taxonomy" id="3111"/>
    <lineage>
        <taxon>Eukaryota</taxon>
        <taxon>Viridiplantae</taxon>
        <taxon>Chlorophyta</taxon>
        <taxon>core chlorophytes</taxon>
        <taxon>Trebouxiophyceae</taxon>
        <taxon>Chlorellales</taxon>
        <taxon>Chlorellaceae</taxon>
        <taxon>Prototheca</taxon>
    </lineage>
</organism>
<dbReference type="GO" id="GO:0006139">
    <property type="term" value="P:nucleobase-containing compound metabolic process"/>
    <property type="evidence" value="ECO:0007669"/>
    <property type="project" value="InterPro"/>
</dbReference>
<dbReference type="PANTHER" id="PTHR47765:SF2">
    <property type="entry name" value="EXONUCLEASE MUT-7 HOMOLOG"/>
    <property type="match status" value="1"/>
</dbReference>
<evidence type="ECO:0000259" key="1">
    <source>
        <dbReference type="Pfam" id="PF01612"/>
    </source>
</evidence>
<dbReference type="InterPro" id="IPR002562">
    <property type="entry name" value="3'-5'_exonuclease_dom"/>
</dbReference>
<dbReference type="InterPro" id="IPR052408">
    <property type="entry name" value="Exonuclease_MUT-7-like"/>
</dbReference>
<dbReference type="SUPFAM" id="SSF53098">
    <property type="entry name" value="Ribonuclease H-like"/>
    <property type="match status" value="1"/>
</dbReference>